<dbReference type="EMBL" id="PDJK01000002">
    <property type="protein sequence ID" value="PFG49644.1"/>
    <property type="molecule type" value="Genomic_DNA"/>
</dbReference>
<gene>
    <name evidence="2" type="ORF">ATK36_4806</name>
</gene>
<organism evidence="2 3">
    <name type="scientific">Amycolatopsis sulphurea</name>
    <dbReference type="NCBI Taxonomy" id="76022"/>
    <lineage>
        <taxon>Bacteria</taxon>
        <taxon>Bacillati</taxon>
        <taxon>Actinomycetota</taxon>
        <taxon>Actinomycetes</taxon>
        <taxon>Pseudonocardiales</taxon>
        <taxon>Pseudonocardiaceae</taxon>
        <taxon>Amycolatopsis</taxon>
    </lineage>
</organism>
<name>A0A2A9FE50_9PSEU</name>
<evidence type="ECO:0000313" key="3">
    <source>
        <dbReference type="Proteomes" id="UP000243542"/>
    </source>
</evidence>
<comment type="caution">
    <text evidence="2">The sequence shown here is derived from an EMBL/GenBank/DDBJ whole genome shotgun (WGS) entry which is preliminary data.</text>
</comment>
<evidence type="ECO:0000256" key="1">
    <source>
        <dbReference type="SAM" id="MobiDB-lite"/>
    </source>
</evidence>
<protein>
    <submittedName>
        <fullName evidence="2">Uncharacterized protein</fullName>
    </submittedName>
</protein>
<keyword evidence="3" id="KW-1185">Reference proteome</keyword>
<proteinExistence type="predicted"/>
<dbReference type="Proteomes" id="UP000243542">
    <property type="component" value="Unassembled WGS sequence"/>
</dbReference>
<feature type="compositionally biased region" description="Basic and acidic residues" evidence="1">
    <location>
        <begin position="28"/>
        <end position="39"/>
    </location>
</feature>
<reference evidence="2 3" key="1">
    <citation type="submission" date="2017-10" db="EMBL/GenBank/DDBJ databases">
        <title>Sequencing the genomes of 1000 actinobacteria strains.</title>
        <authorList>
            <person name="Klenk H.-P."/>
        </authorList>
    </citation>
    <scope>NUCLEOTIDE SEQUENCE [LARGE SCALE GENOMIC DNA]</scope>
    <source>
        <strain evidence="2 3">DSM 46092</strain>
    </source>
</reference>
<sequence length="93" mass="10047">MIEAVNLSKRAWEADRAVRGQGIRRPGRGQERAPKRTELRGAVGRRQAMFADDGDAVVVSGMDTASIAEPAAANGIIPQHLTSHAVEYHADTR</sequence>
<accession>A0A2A9FE50</accession>
<evidence type="ECO:0000313" key="2">
    <source>
        <dbReference type="EMBL" id="PFG49644.1"/>
    </source>
</evidence>
<dbReference type="AlphaFoldDB" id="A0A2A9FE50"/>
<feature type="region of interest" description="Disordered" evidence="1">
    <location>
        <begin position="18"/>
        <end position="40"/>
    </location>
</feature>